<evidence type="ECO:0000313" key="1">
    <source>
        <dbReference type="EMBL" id="KAK3200880.1"/>
    </source>
</evidence>
<dbReference type="Proteomes" id="UP001280581">
    <property type="component" value="Unassembled WGS sequence"/>
</dbReference>
<gene>
    <name evidence="1" type="ORF">GRF29_213g229978</name>
</gene>
<accession>A0AAN6LQE4</accession>
<dbReference type="AlphaFoldDB" id="A0AAN6LQE4"/>
<keyword evidence="2" id="KW-1185">Reference proteome</keyword>
<proteinExistence type="predicted"/>
<dbReference type="EMBL" id="WVTA01000017">
    <property type="protein sequence ID" value="KAK3200880.1"/>
    <property type="molecule type" value="Genomic_DNA"/>
</dbReference>
<evidence type="ECO:0000313" key="2">
    <source>
        <dbReference type="Proteomes" id="UP001280581"/>
    </source>
</evidence>
<comment type="caution">
    <text evidence="1">The sequence shown here is derived from an EMBL/GenBank/DDBJ whole genome shotgun (WGS) entry which is preliminary data.</text>
</comment>
<organism evidence="1 2">
    <name type="scientific">Pseudopithomyces chartarum</name>
    <dbReference type="NCBI Taxonomy" id="1892770"/>
    <lineage>
        <taxon>Eukaryota</taxon>
        <taxon>Fungi</taxon>
        <taxon>Dikarya</taxon>
        <taxon>Ascomycota</taxon>
        <taxon>Pezizomycotina</taxon>
        <taxon>Dothideomycetes</taxon>
        <taxon>Pleosporomycetidae</taxon>
        <taxon>Pleosporales</taxon>
        <taxon>Massarineae</taxon>
        <taxon>Didymosphaeriaceae</taxon>
        <taxon>Pseudopithomyces</taxon>
    </lineage>
</organism>
<reference evidence="1 2" key="1">
    <citation type="submission" date="2021-02" db="EMBL/GenBank/DDBJ databases">
        <title>Genome assembly of Pseudopithomyces chartarum.</title>
        <authorList>
            <person name="Jauregui R."/>
            <person name="Singh J."/>
            <person name="Voisey C."/>
        </authorList>
    </citation>
    <scope>NUCLEOTIDE SEQUENCE [LARGE SCALE GENOMIC DNA]</scope>
    <source>
        <strain evidence="1 2">AGR01</strain>
    </source>
</reference>
<protein>
    <submittedName>
        <fullName evidence="1">Uncharacterized protein</fullName>
    </submittedName>
</protein>
<name>A0AAN6LQE4_9PLEO</name>
<sequence length="197" mass="22918">MASPLDQYIHETGERLTRAFTIFPHNWNCLDAQSPAEVKRFHKRIQDLRIQHDAFYHTYKAHISDSGSTNHHTINKSLIKVDRSIKYKASNKPEFPLPQLPRLSHSGGLPPSLLDQRLRWQIVNAIQHMQWWSTAYRTDASWLLNTNLQLNDEWVVFLSCGLALEQLWRKKQTQAVYRNFGTGARTISIETSNRPSI</sequence>